<keyword evidence="3" id="KW-1185">Reference proteome</keyword>
<comment type="caution">
    <text evidence="2">The sequence shown here is derived from an EMBL/GenBank/DDBJ whole genome shotgun (WGS) entry which is preliminary data.</text>
</comment>
<dbReference type="RefSeq" id="WP_252470586.1">
    <property type="nucleotide sequence ID" value="NZ_JALBWM010000073.1"/>
</dbReference>
<proteinExistence type="predicted"/>
<keyword evidence="1" id="KW-0732">Signal</keyword>
<protein>
    <submittedName>
        <fullName evidence="2">Uncharacterized protein</fullName>
    </submittedName>
</protein>
<name>A0A9X2J8K6_9GAMM</name>
<dbReference type="EMBL" id="JALBWM010000073">
    <property type="protein sequence ID" value="MCO1335656.1"/>
    <property type="molecule type" value="Genomic_DNA"/>
</dbReference>
<evidence type="ECO:0000256" key="1">
    <source>
        <dbReference type="SAM" id="SignalP"/>
    </source>
</evidence>
<sequence>MTVRRFCFCLVALFYSLSPLADEYIVQTEDYDPLTQMTELWLKGEVSNRQIRDLALRGRYQNSSEANNAHVSFFLDEMQVIARGNSVSGRSAQISVQVDESIFDLDYDLVSMHMMINGHGNGLSSKQKFLLVTFMYRLAAEGWGKSSSIDEMEKHLIYRTINYLSEMPANHKMWVIAKELKYPVH</sequence>
<accession>A0A9X2J8K6</accession>
<feature type="signal peptide" evidence="1">
    <location>
        <begin position="1"/>
        <end position="21"/>
    </location>
</feature>
<dbReference type="AlphaFoldDB" id="A0A9X2J8K6"/>
<evidence type="ECO:0000313" key="3">
    <source>
        <dbReference type="Proteomes" id="UP001139028"/>
    </source>
</evidence>
<organism evidence="2 3">
    <name type="scientific">Microbulbifer okhotskensis</name>
    <dbReference type="NCBI Taxonomy" id="2926617"/>
    <lineage>
        <taxon>Bacteria</taxon>
        <taxon>Pseudomonadati</taxon>
        <taxon>Pseudomonadota</taxon>
        <taxon>Gammaproteobacteria</taxon>
        <taxon>Cellvibrionales</taxon>
        <taxon>Microbulbiferaceae</taxon>
        <taxon>Microbulbifer</taxon>
    </lineage>
</organism>
<gene>
    <name evidence="2" type="ORF">MO867_15065</name>
</gene>
<feature type="chain" id="PRO_5040943695" evidence="1">
    <location>
        <begin position="22"/>
        <end position="185"/>
    </location>
</feature>
<dbReference type="Proteomes" id="UP001139028">
    <property type="component" value="Unassembled WGS sequence"/>
</dbReference>
<evidence type="ECO:0000313" key="2">
    <source>
        <dbReference type="EMBL" id="MCO1335656.1"/>
    </source>
</evidence>
<reference evidence="2" key="1">
    <citation type="journal article" date="2022" name="Arch. Microbiol.">
        <title>Microbulbifer okhotskensis sp. nov., isolated from a deep bottom sediment of the Okhotsk Sea.</title>
        <authorList>
            <person name="Romanenko L."/>
            <person name="Kurilenko V."/>
            <person name="Otstavnykh N."/>
            <person name="Velansky P."/>
            <person name="Isaeva M."/>
            <person name="Mikhailov V."/>
        </authorList>
    </citation>
    <scope>NUCLEOTIDE SEQUENCE</scope>
    <source>
        <strain evidence="2">OS29</strain>
    </source>
</reference>